<dbReference type="RefSeq" id="WP_184192225.1">
    <property type="nucleotide sequence ID" value="NZ_JACHGW010000001.1"/>
</dbReference>
<dbReference type="Proteomes" id="UP000520814">
    <property type="component" value="Unassembled WGS sequence"/>
</dbReference>
<dbReference type="EMBL" id="JACHGW010000001">
    <property type="protein sequence ID" value="MBB6048587.1"/>
    <property type="molecule type" value="Genomic_DNA"/>
</dbReference>
<dbReference type="Gene3D" id="2.120.10.30">
    <property type="entry name" value="TolB, C-terminal domain"/>
    <property type="match status" value="1"/>
</dbReference>
<evidence type="ECO:0000256" key="4">
    <source>
        <dbReference type="PROSITE-ProRule" id="PRU00504"/>
    </source>
</evidence>
<keyword evidence="2" id="KW-0677">Repeat</keyword>
<protein>
    <recommendedName>
        <fullName evidence="7">Twin-arginine translocation signal domain-containing protein</fullName>
    </recommendedName>
</protein>
<evidence type="ECO:0000313" key="6">
    <source>
        <dbReference type="Proteomes" id="UP000520814"/>
    </source>
</evidence>
<keyword evidence="6" id="KW-1185">Reference proteome</keyword>
<dbReference type="PANTHER" id="PTHR10680:SF38">
    <property type="entry name" value="BLL1368 PROTEIN"/>
    <property type="match status" value="1"/>
</dbReference>
<dbReference type="SUPFAM" id="SSF101898">
    <property type="entry name" value="NHL repeat"/>
    <property type="match status" value="1"/>
</dbReference>
<reference evidence="5 6" key="1">
    <citation type="submission" date="2020-08" db="EMBL/GenBank/DDBJ databases">
        <title>Genomic Encyclopedia of Type Strains, Phase IV (KMG-IV): sequencing the most valuable type-strain genomes for metagenomic binning, comparative biology and taxonomic classification.</title>
        <authorList>
            <person name="Goeker M."/>
        </authorList>
    </citation>
    <scope>NUCLEOTIDE SEQUENCE [LARGE SCALE GENOMIC DNA]</scope>
    <source>
        <strain evidence="5 6">DSM 23562</strain>
    </source>
</reference>
<evidence type="ECO:0000256" key="1">
    <source>
        <dbReference type="ARBA" id="ARBA00022729"/>
    </source>
</evidence>
<dbReference type="InterPro" id="IPR006311">
    <property type="entry name" value="TAT_signal"/>
</dbReference>
<dbReference type="PROSITE" id="PS51318">
    <property type="entry name" value="TAT"/>
    <property type="match status" value="1"/>
</dbReference>
<evidence type="ECO:0000256" key="2">
    <source>
        <dbReference type="ARBA" id="ARBA00022737"/>
    </source>
</evidence>
<dbReference type="PANTHER" id="PTHR10680">
    <property type="entry name" value="PEPTIDYL-GLYCINE ALPHA-AMIDATING MONOOXYGENASE"/>
    <property type="match status" value="1"/>
</dbReference>
<dbReference type="InterPro" id="IPR011042">
    <property type="entry name" value="6-blade_b-propeller_TolB-like"/>
</dbReference>
<dbReference type="PROSITE" id="PS51125">
    <property type="entry name" value="NHL"/>
    <property type="match status" value="1"/>
</dbReference>
<comment type="caution">
    <text evidence="5">The sequence shown here is derived from an EMBL/GenBank/DDBJ whole genome shotgun (WGS) entry which is preliminary data.</text>
</comment>
<gene>
    <name evidence="5" type="ORF">HNQ39_000349</name>
</gene>
<evidence type="ECO:0000256" key="3">
    <source>
        <dbReference type="ARBA" id="ARBA00023180"/>
    </source>
</evidence>
<dbReference type="InterPro" id="IPR001258">
    <property type="entry name" value="NHL_repeat"/>
</dbReference>
<keyword evidence="3" id="KW-0325">Glycoprotein</keyword>
<evidence type="ECO:0000313" key="5">
    <source>
        <dbReference type="EMBL" id="MBB6048587.1"/>
    </source>
</evidence>
<name>A0A7W9W5I1_ARMRO</name>
<accession>A0A7W9W5I1</accession>
<dbReference type="AlphaFoldDB" id="A0A7W9W5I1"/>
<sequence length="363" mass="39567">MNENDLPLEQRGLLTRRDLLLKAGATAAAAVITDLLVSGDAEAAQNAPKLILGAGSLRYECIHDWLVPPDTHKWGDTQGVAQDEKGNIYISHTVGGGGKSDDAIYVFSKDGKFLRSFGAQFKGGGHGLDIRKESGTEYLYHCDTAHRNVVKTTLDGTVLWTKGLNDLISDTGRVYKSNSPFIPTNVALAPNGDFYVTDGYGSDYITQYNIKGEFIRVFGGKGKEPGKVLQAHGIWVDTRGKEPQVVVADRANSRLQYFTMDGKHIKFDTDGMRQPCHFHVQGDLLLVPDLRSIVTVLGRNNKVAAALGDGTTVANLPGRGRPRSEFVAGKFVHPHSAKFLQNGDILVVEWLPIGRVTLLKKLS</sequence>
<keyword evidence="1" id="KW-0732">Signal</keyword>
<proteinExistence type="predicted"/>
<evidence type="ECO:0008006" key="7">
    <source>
        <dbReference type="Google" id="ProtNLM"/>
    </source>
</evidence>
<organism evidence="5 6">
    <name type="scientific">Armatimonas rosea</name>
    <dbReference type="NCBI Taxonomy" id="685828"/>
    <lineage>
        <taxon>Bacteria</taxon>
        <taxon>Bacillati</taxon>
        <taxon>Armatimonadota</taxon>
        <taxon>Armatimonadia</taxon>
        <taxon>Armatimonadales</taxon>
        <taxon>Armatimonadaceae</taxon>
        <taxon>Armatimonas</taxon>
    </lineage>
</organism>
<feature type="repeat" description="NHL" evidence="4">
    <location>
        <begin position="215"/>
        <end position="261"/>
    </location>
</feature>